<feature type="region of interest" description="Disordered" evidence="1">
    <location>
        <begin position="1"/>
        <end position="20"/>
    </location>
</feature>
<dbReference type="EMBL" id="JAWDGP010001404">
    <property type="protein sequence ID" value="KAK3792004.1"/>
    <property type="molecule type" value="Genomic_DNA"/>
</dbReference>
<protein>
    <submittedName>
        <fullName evidence="2">Uncharacterized protein</fullName>
    </submittedName>
</protein>
<keyword evidence="3" id="KW-1185">Reference proteome</keyword>
<evidence type="ECO:0000256" key="1">
    <source>
        <dbReference type="SAM" id="MobiDB-lite"/>
    </source>
</evidence>
<sequence length="90" mass="10379">MGDTLHGKEEGGEWMSRWRMKGRVDGEDTLPCTGRETNGCRHSTVFPTTTQMVQFEHSWYGVKGQVLEAASMPLADTLHYWKRELRHRNA</sequence>
<reference evidence="2" key="1">
    <citation type="journal article" date="2023" name="G3 (Bethesda)">
        <title>A reference genome for the long-term kleptoplast-retaining sea slug Elysia crispata morphotype clarki.</title>
        <authorList>
            <person name="Eastman K.E."/>
            <person name="Pendleton A.L."/>
            <person name="Shaikh M.A."/>
            <person name="Suttiyut T."/>
            <person name="Ogas R."/>
            <person name="Tomko P."/>
            <person name="Gavelis G."/>
            <person name="Widhalm J.R."/>
            <person name="Wisecaver J.H."/>
        </authorList>
    </citation>
    <scope>NUCLEOTIDE SEQUENCE</scope>
    <source>
        <strain evidence="2">ECLA1</strain>
    </source>
</reference>
<dbReference type="Proteomes" id="UP001283361">
    <property type="component" value="Unassembled WGS sequence"/>
</dbReference>
<organism evidence="2 3">
    <name type="scientific">Elysia crispata</name>
    <name type="common">lettuce slug</name>
    <dbReference type="NCBI Taxonomy" id="231223"/>
    <lineage>
        <taxon>Eukaryota</taxon>
        <taxon>Metazoa</taxon>
        <taxon>Spiralia</taxon>
        <taxon>Lophotrochozoa</taxon>
        <taxon>Mollusca</taxon>
        <taxon>Gastropoda</taxon>
        <taxon>Heterobranchia</taxon>
        <taxon>Euthyneura</taxon>
        <taxon>Panpulmonata</taxon>
        <taxon>Sacoglossa</taxon>
        <taxon>Placobranchoidea</taxon>
        <taxon>Plakobranchidae</taxon>
        <taxon>Elysia</taxon>
    </lineage>
</organism>
<gene>
    <name evidence="2" type="ORF">RRG08_035492</name>
</gene>
<dbReference type="AlphaFoldDB" id="A0AAE1AQJ6"/>
<accession>A0AAE1AQJ6</accession>
<comment type="caution">
    <text evidence="2">The sequence shown here is derived from an EMBL/GenBank/DDBJ whole genome shotgun (WGS) entry which is preliminary data.</text>
</comment>
<name>A0AAE1AQJ6_9GAST</name>
<proteinExistence type="predicted"/>
<evidence type="ECO:0000313" key="2">
    <source>
        <dbReference type="EMBL" id="KAK3792004.1"/>
    </source>
</evidence>
<evidence type="ECO:0000313" key="3">
    <source>
        <dbReference type="Proteomes" id="UP001283361"/>
    </source>
</evidence>
<feature type="compositionally biased region" description="Basic and acidic residues" evidence="1">
    <location>
        <begin position="1"/>
        <end position="11"/>
    </location>
</feature>